<dbReference type="EMBL" id="CP087977">
    <property type="protein sequence ID" value="UUZ44289.1"/>
    <property type="molecule type" value="Genomic_DNA"/>
</dbReference>
<evidence type="ECO:0000313" key="2">
    <source>
        <dbReference type="Proteomes" id="UP001059663"/>
    </source>
</evidence>
<protein>
    <submittedName>
        <fullName evidence="1">Uncharacterized protein</fullName>
    </submittedName>
</protein>
<accession>A0AC61U2P0</accession>
<gene>
    <name evidence="1" type="ORF">LP422_17665</name>
</gene>
<organism evidence="1 2">
    <name type="scientific">Janibacter limosus</name>
    <dbReference type="NCBI Taxonomy" id="53458"/>
    <lineage>
        <taxon>Bacteria</taxon>
        <taxon>Bacillati</taxon>
        <taxon>Actinomycetota</taxon>
        <taxon>Actinomycetes</taxon>
        <taxon>Micrococcales</taxon>
        <taxon>Intrasporangiaceae</taxon>
        <taxon>Janibacter</taxon>
    </lineage>
</organism>
<sequence length="130" mass="13574">MDDTEIGLEPLGRPSAGEALDAVTQLLWTAGGIGMAEATRGEYDVVLGSHALRASLAAPEAADLLNLDVRPSWGGPGSNCEDFFALVAEAEQVLAGRPIDQWPRGTSHLIVSVCDLIGNMRDGGLGPHAR</sequence>
<dbReference type="Proteomes" id="UP001059663">
    <property type="component" value="Chromosome"/>
</dbReference>
<proteinExistence type="predicted"/>
<name>A0AC61U2P0_9MICO</name>
<reference evidence="1" key="1">
    <citation type="submission" date="2021-11" db="EMBL/GenBank/DDBJ databases">
        <title>Study of the species diversity of bacterial strains isolated from a unique natural object - Shulgan-Tash cave (Bashkiria).</title>
        <authorList>
            <person name="Sazanova A.L."/>
            <person name="Chirak E.R."/>
            <person name="Safronova V.I."/>
        </authorList>
    </citation>
    <scope>NUCLEOTIDE SEQUENCE</scope>
    <source>
        <strain evidence="1">P1</strain>
    </source>
</reference>
<evidence type="ECO:0000313" key="1">
    <source>
        <dbReference type="EMBL" id="UUZ44289.1"/>
    </source>
</evidence>